<name>A0AB36DPX4_MORCA</name>
<proteinExistence type="predicted"/>
<reference evidence="1 2" key="1">
    <citation type="journal article" date="2016" name="Genome Biol. Evol.">
        <title>Comparative Genomic Analyses of the Moraxella catarrhalis Serosensitive and Seroresistant Lineages Demonstrate Their Independent Evolution.</title>
        <authorList>
            <person name="Earl J.P."/>
            <person name="de Vries S.P."/>
            <person name="Ahmed A."/>
            <person name="Powell E."/>
            <person name="Schultz M.P."/>
            <person name="Hermans P.W."/>
            <person name="Hill D.J."/>
            <person name="Zhou Z."/>
            <person name="Constantinidou C.I."/>
            <person name="Hu F.Z."/>
            <person name="Bootsma H.J."/>
            <person name="Ehrlich G.D."/>
        </authorList>
    </citation>
    <scope>NUCLEOTIDE SEQUENCE [LARGE SCALE GENOMIC DNA]</scope>
    <source>
        <strain evidence="1 2">F23</strain>
    </source>
</reference>
<dbReference type="AlphaFoldDB" id="A0AB36DPX4"/>
<sequence>MAVAASVAAEAVENNAVNKSQSGNIITFIEFFNNTNTKMGQLVGSDAKKAMLRLNDTNFKLMPSVTPPFNGINDRYIYTTKGGWIDMVHFLFYASEAYSHKKEMMENPSTSYLGLTQQEIVSKSINHAVKRGYLQEKLDSIKAPHSAYSYEDLPSDYYGAVFGANHFDPKSKISFGQQIYNYFKQELDVKSPYHAPNYNDLPDIDNKKHSGIFNRTINPMFIP</sequence>
<dbReference type="Proteomes" id="UP000078295">
    <property type="component" value="Unassembled WGS sequence"/>
</dbReference>
<dbReference type="RefSeq" id="WP_227547642.1">
    <property type="nucleotide sequence ID" value="NZ_LXHQ01000022.1"/>
</dbReference>
<evidence type="ECO:0000313" key="2">
    <source>
        <dbReference type="Proteomes" id="UP000078295"/>
    </source>
</evidence>
<protein>
    <submittedName>
        <fullName evidence="1">Uncharacterized protein</fullName>
    </submittedName>
</protein>
<dbReference type="EMBL" id="LXHQ01000022">
    <property type="protein sequence ID" value="OAV26359.1"/>
    <property type="molecule type" value="Genomic_DNA"/>
</dbReference>
<gene>
    <name evidence="1" type="ORF">AO370_0773</name>
</gene>
<evidence type="ECO:0000313" key="1">
    <source>
        <dbReference type="EMBL" id="OAV26359.1"/>
    </source>
</evidence>
<accession>A0AB36DPX4</accession>
<organism evidence="1 2">
    <name type="scientific">Moraxella catarrhalis</name>
    <name type="common">Branhamella catarrhalis</name>
    <dbReference type="NCBI Taxonomy" id="480"/>
    <lineage>
        <taxon>Bacteria</taxon>
        <taxon>Pseudomonadati</taxon>
        <taxon>Pseudomonadota</taxon>
        <taxon>Gammaproteobacteria</taxon>
        <taxon>Moraxellales</taxon>
        <taxon>Moraxellaceae</taxon>
        <taxon>Moraxella</taxon>
    </lineage>
</organism>
<comment type="caution">
    <text evidence="1">The sequence shown here is derived from an EMBL/GenBank/DDBJ whole genome shotgun (WGS) entry which is preliminary data.</text>
</comment>